<keyword evidence="10" id="KW-0687">Ribonucleoprotein</keyword>
<dbReference type="InterPro" id="IPR023331">
    <property type="entry name" value="Rhabdovirus_ncapsid_C"/>
</dbReference>
<proteinExistence type="predicted"/>
<dbReference type="KEGG" id="vg:80535549"/>
<dbReference type="GO" id="GO:0003723">
    <property type="term" value="F:RNA binding"/>
    <property type="evidence" value="ECO:0007669"/>
    <property type="project" value="UniProtKB-KW"/>
</dbReference>
<evidence type="ECO:0000256" key="4">
    <source>
        <dbReference type="ARBA" id="ARBA00022497"/>
    </source>
</evidence>
<evidence type="ECO:0000256" key="3">
    <source>
        <dbReference type="ARBA" id="ARBA00014389"/>
    </source>
</evidence>
<evidence type="ECO:0000313" key="13">
    <source>
        <dbReference type="EMBL" id="AXZ78335.1"/>
    </source>
</evidence>
<dbReference type="InterPro" id="IPR023330">
    <property type="entry name" value="Rhabdovirus_ncapsid_N"/>
</dbReference>
<comment type="subcellular location">
    <subcellularLocation>
        <location evidence="1">Host cytoplasm</location>
    </subcellularLocation>
    <subcellularLocation>
        <location evidence="2">Virion</location>
    </subcellularLocation>
</comment>
<dbReference type="InterPro" id="IPR000448">
    <property type="entry name" value="Rhabdo_ncapsid"/>
</dbReference>
<dbReference type="Gene3D" id="1.10.3610.10">
    <property type="entry name" value="Nucleoprotein"/>
    <property type="match status" value="1"/>
</dbReference>
<dbReference type="GeneID" id="80535549"/>
<keyword evidence="8 13" id="KW-0543">Viral nucleoprotein</keyword>
<keyword evidence="5" id="KW-0167">Capsid protein</keyword>
<reference evidence="13" key="1">
    <citation type="journal article" date="2018" name="Acta Virol.">
        <title>Two Rhabdoviridae: Dillard's Draw virus, a?putative new virus, and Merida virus from Culex tarsalis (Diptera: Culicidae) in New Mexico, USA.</title>
        <authorList>
            <person name="Reeves W.K."/>
            <person name="Miller M.M."/>
            <person name="Gruner W.E."/>
        </authorList>
    </citation>
    <scope>NUCLEOTIDE SEQUENCE</scope>
    <source>
        <strain evidence="13">DDrV-2015</strain>
    </source>
</reference>
<dbReference type="Gene3D" id="1.10.3570.10">
    <property type="entry name" value="Rhabdovirus nucleocapsid protein like domain"/>
    <property type="match status" value="1"/>
</dbReference>
<evidence type="ECO:0000256" key="10">
    <source>
        <dbReference type="ARBA" id="ARBA00023274"/>
    </source>
</evidence>
<organism evidence="13">
    <name type="scientific">Dillard's Draw virus</name>
    <dbReference type="NCBI Taxonomy" id="2315722"/>
    <lineage>
        <taxon>Viruses</taxon>
        <taxon>Riboviria</taxon>
        <taxon>Orthornavirae</taxon>
        <taxon>Negarnaviricota</taxon>
        <taxon>Haploviricotina</taxon>
        <taxon>Monjiviricetes</taxon>
        <taxon>Mononegavirales</taxon>
        <taxon>Rhabdoviridae</taxon>
        <taxon>Alpharhabdovirinae</taxon>
        <taxon>Sunrhavirus</taxon>
        <taxon>Sunrhavirus dillard</taxon>
    </lineage>
</organism>
<dbReference type="EMBL" id="MG251664">
    <property type="protein sequence ID" value="AXZ78335.1"/>
    <property type="molecule type" value="Viral_cRNA"/>
</dbReference>
<dbReference type="GO" id="GO:0019013">
    <property type="term" value="C:viral nucleocapsid"/>
    <property type="evidence" value="ECO:0007669"/>
    <property type="project" value="UniProtKB-KW"/>
</dbReference>
<sequence>MEIQVYNLETGAPIQSLDLEDKEKGDYPSAYFSSGGRIRIQLVRSDLTPQQVYDSVWDDVLHDRLTITGAKLFLQVLGLNHIRDIFDVKWESFNVELAPGNGVSSGPFHAVEWIDGGESYTSTSGTACRGDLLLYCTIYICAMYRLGRSSAEGNYRSTIESTISNFLSGINEDLPKLEGKGNVAIKWVQDKNFCKLIAMLDLFFREKKDHDFAVIRMGTISSRYRECTGLTSLTHLSRLTGEPIEKAICWIFQVDVANQVTGMIKAGQEITNFRGLTPYIADLGISRRSPYSSGLNAEWHVFCHSIGVFMGSKRSIDARYLEAKDESTIMINAGLVAYVCRHRTNMVQAFGSQKRIRAATGNTTRIRAGTHNPFLLDDAEEEDPSTMDLPDVKDPEAWYDFLKIRNFRVPSEINQYMVERASMLTQTRINSMGHRIYTIFALQQHQLV</sequence>
<protein>
    <recommendedName>
        <fullName evidence="3">Nucleoprotein</fullName>
    </recommendedName>
    <alternativeName>
        <fullName evidence="11">Nucleocapsid protein</fullName>
    </alternativeName>
</protein>
<evidence type="ECO:0000256" key="1">
    <source>
        <dbReference type="ARBA" id="ARBA00004192"/>
    </source>
</evidence>
<accession>A0A385KKZ4</accession>
<name>A0A385KKZ4_9RHAB</name>
<evidence type="ECO:0000259" key="12">
    <source>
        <dbReference type="Pfam" id="PF00945"/>
    </source>
</evidence>
<evidence type="ECO:0000256" key="8">
    <source>
        <dbReference type="ARBA" id="ARBA00023086"/>
    </source>
</evidence>
<keyword evidence="4" id="KW-1139">Helical capsid protein</keyword>
<keyword evidence="6" id="KW-0946">Virion</keyword>
<dbReference type="SUPFAM" id="SSF140809">
    <property type="entry name" value="Rhabdovirus nucleoprotein-like"/>
    <property type="match status" value="1"/>
</dbReference>
<keyword evidence="14" id="KW-1185">Reference proteome</keyword>
<dbReference type="GO" id="GO:0030430">
    <property type="term" value="C:host cell cytoplasm"/>
    <property type="evidence" value="ECO:0007669"/>
    <property type="project" value="UniProtKB-SubCell"/>
</dbReference>
<dbReference type="GO" id="GO:0019029">
    <property type="term" value="C:helical viral capsid"/>
    <property type="evidence" value="ECO:0007669"/>
    <property type="project" value="UniProtKB-KW"/>
</dbReference>
<keyword evidence="9" id="KW-1035">Host cytoplasm</keyword>
<dbReference type="RefSeq" id="YP_010797587.1">
    <property type="nucleotide sequence ID" value="NC_076211.1"/>
</dbReference>
<dbReference type="GO" id="GO:1990904">
    <property type="term" value="C:ribonucleoprotein complex"/>
    <property type="evidence" value="ECO:0007669"/>
    <property type="project" value="UniProtKB-KW"/>
</dbReference>
<evidence type="ECO:0000256" key="5">
    <source>
        <dbReference type="ARBA" id="ARBA00022561"/>
    </source>
</evidence>
<evidence type="ECO:0000313" key="14">
    <source>
        <dbReference type="Proteomes" id="UP000679447"/>
    </source>
</evidence>
<evidence type="ECO:0000256" key="2">
    <source>
        <dbReference type="ARBA" id="ARBA00004328"/>
    </source>
</evidence>
<evidence type="ECO:0000256" key="9">
    <source>
        <dbReference type="ARBA" id="ARBA00023200"/>
    </source>
</evidence>
<dbReference type="Pfam" id="PF00945">
    <property type="entry name" value="Rhabdo_ncap"/>
    <property type="match status" value="1"/>
</dbReference>
<evidence type="ECO:0000256" key="11">
    <source>
        <dbReference type="ARBA" id="ARBA00033344"/>
    </source>
</evidence>
<evidence type="ECO:0000256" key="7">
    <source>
        <dbReference type="ARBA" id="ARBA00022884"/>
    </source>
</evidence>
<keyword evidence="7" id="KW-0694">RNA-binding</keyword>
<dbReference type="Proteomes" id="UP000679447">
    <property type="component" value="Segment"/>
</dbReference>
<dbReference type="InterPro" id="IPR035961">
    <property type="entry name" value="Rhabdovirus_nucleoprotein-like"/>
</dbReference>
<feature type="domain" description="Rhabdovirus nucleocapsid" evidence="12">
    <location>
        <begin position="22"/>
        <end position="420"/>
    </location>
</feature>
<evidence type="ECO:0000256" key="6">
    <source>
        <dbReference type="ARBA" id="ARBA00022844"/>
    </source>
</evidence>